<organism evidence="8 9">
    <name type="scientific">Nocardiopsis composta</name>
    <dbReference type="NCBI Taxonomy" id="157465"/>
    <lineage>
        <taxon>Bacteria</taxon>
        <taxon>Bacillati</taxon>
        <taxon>Actinomycetota</taxon>
        <taxon>Actinomycetes</taxon>
        <taxon>Streptosporangiales</taxon>
        <taxon>Nocardiopsidaceae</taxon>
        <taxon>Nocardiopsis</taxon>
    </lineage>
</organism>
<feature type="binding site" evidence="5">
    <location>
        <position position="149"/>
    </location>
    <ligand>
        <name>Fe cation</name>
        <dbReference type="ChEBI" id="CHEBI:24875"/>
    </ligand>
</feature>
<feature type="binding site" evidence="5">
    <location>
        <position position="283"/>
    </location>
    <ligand>
        <name>Fe cation</name>
        <dbReference type="ChEBI" id="CHEBI:24875"/>
    </ligand>
</feature>
<accession>A0A7W8QJF4</accession>
<reference evidence="8 9" key="1">
    <citation type="submission" date="2020-08" db="EMBL/GenBank/DDBJ databases">
        <title>Sequencing the genomes of 1000 actinobacteria strains.</title>
        <authorList>
            <person name="Klenk H.-P."/>
        </authorList>
    </citation>
    <scope>NUCLEOTIDE SEQUENCE [LARGE SCALE GENOMIC DNA]</scope>
    <source>
        <strain evidence="8 9">DSM 44551</strain>
    </source>
</reference>
<evidence type="ECO:0000259" key="7">
    <source>
        <dbReference type="Pfam" id="PF02668"/>
    </source>
</evidence>
<dbReference type="GO" id="GO:0005506">
    <property type="term" value="F:iron ion binding"/>
    <property type="evidence" value="ECO:0007669"/>
    <property type="project" value="InterPro"/>
</dbReference>
<dbReference type="Pfam" id="PF02668">
    <property type="entry name" value="TauD"/>
    <property type="match status" value="1"/>
</dbReference>
<keyword evidence="9" id="KW-1185">Reference proteome</keyword>
<keyword evidence="2 5" id="KW-0479">Metal-binding</keyword>
<gene>
    <name evidence="8" type="ORF">HDA36_001666</name>
</gene>
<evidence type="ECO:0000313" key="8">
    <source>
        <dbReference type="EMBL" id="MBB5431582.1"/>
    </source>
</evidence>
<evidence type="ECO:0000313" key="9">
    <source>
        <dbReference type="Proteomes" id="UP000572635"/>
    </source>
</evidence>
<evidence type="ECO:0000256" key="5">
    <source>
        <dbReference type="PIRSR" id="PIRSR019543-2"/>
    </source>
</evidence>
<name>A0A7W8QJF4_9ACTN</name>
<dbReference type="SUPFAM" id="SSF51197">
    <property type="entry name" value="Clavaminate synthase-like"/>
    <property type="match status" value="1"/>
</dbReference>
<keyword evidence="3" id="KW-0560">Oxidoreductase</keyword>
<feature type="domain" description="TauD/TfdA-like" evidence="7">
    <location>
        <begin position="105"/>
        <end position="302"/>
    </location>
</feature>
<dbReference type="PIRSF" id="PIRSF019543">
    <property type="entry name" value="Clavaminate_syn"/>
    <property type="match status" value="1"/>
</dbReference>
<evidence type="ECO:0000256" key="1">
    <source>
        <dbReference type="ARBA" id="ARBA00008425"/>
    </source>
</evidence>
<comment type="caution">
    <text evidence="8">The sequence shown here is derived from an EMBL/GenBank/DDBJ whole genome shotgun (WGS) entry which is preliminary data.</text>
</comment>
<dbReference type="RefSeq" id="WP_184391272.1">
    <property type="nucleotide sequence ID" value="NZ_BAAAJD010000029.1"/>
</dbReference>
<dbReference type="InterPro" id="IPR042098">
    <property type="entry name" value="TauD-like_sf"/>
</dbReference>
<evidence type="ECO:0000256" key="3">
    <source>
        <dbReference type="ARBA" id="ARBA00023002"/>
    </source>
</evidence>
<keyword evidence="4 5" id="KW-0408">Iron</keyword>
<evidence type="ECO:0000256" key="2">
    <source>
        <dbReference type="ARBA" id="ARBA00022723"/>
    </source>
</evidence>
<feature type="region of interest" description="Disordered" evidence="6">
    <location>
        <begin position="310"/>
        <end position="331"/>
    </location>
</feature>
<dbReference type="Proteomes" id="UP000572635">
    <property type="component" value="Unassembled WGS sequence"/>
</dbReference>
<protein>
    <recommendedName>
        <fullName evidence="7">TauD/TfdA-like domain-containing protein</fullName>
    </recommendedName>
</protein>
<proteinExistence type="inferred from homology"/>
<dbReference type="InterPro" id="IPR014503">
    <property type="entry name" value="Clavaminate_syn-like"/>
</dbReference>
<sequence length="331" mass="35259">MTPQVSALPSAAVPPGTAERLARTARGLARAGATPASAASRAGAPEALRGELRTALALPDRRRGFRVVTGLLAGFADPGPTPPHWRGPQSAEADAIDLALALATSALGRLYGWAHQQDGRLVHNILPIPGHEDEQVGASSATLLTRHTEDAFHPLRPHLLVLAVMRNPEGVGSSVSSVRRAALSAEDRARLSRPLVTITPDDSYAPPEGAASWREVEGPRTPVLWAADDGLCLRYDPAYSVLPDDPGFLGSYDALEKALQDCEEEVPLGPGDVILIDNDVAAHGRRPFRARYDGTDRWLKRAIIGLDRPRPAAEAAEPGYGQRTVEPEAAR</sequence>
<dbReference type="GO" id="GO:0016491">
    <property type="term" value="F:oxidoreductase activity"/>
    <property type="evidence" value="ECO:0007669"/>
    <property type="project" value="UniProtKB-KW"/>
</dbReference>
<dbReference type="EMBL" id="JACHDB010000001">
    <property type="protein sequence ID" value="MBB5431582.1"/>
    <property type="molecule type" value="Genomic_DNA"/>
</dbReference>
<comment type="similarity">
    <text evidence="1">Belongs to the clavaminate synthase family.</text>
</comment>
<evidence type="ECO:0000256" key="4">
    <source>
        <dbReference type="ARBA" id="ARBA00023004"/>
    </source>
</evidence>
<dbReference type="AlphaFoldDB" id="A0A7W8QJF4"/>
<dbReference type="Gene3D" id="3.60.130.10">
    <property type="entry name" value="Clavaminate synthase-like"/>
    <property type="match status" value="1"/>
</dbReference>
<evidence type="ECO:0000256" key="6">
    <source>
        <dbReference type="SAM" id="MobiDB-lite"/>
    </source>
</evidence>
<feature type="binding site" evidence="5">
    <location>
        <position position="147"/>
    </location>
    <ligand>
        <name>Fe cation</name>
        <dbReference type="ChEBI" id="CHEBI:24875"/>
    </ligand>
</feature>
<dbReference type="InterPro" id="IPR003819">
    <property type="entry name" value="TauD/TfdA-like"/>
</dbReference>